<dbReference type="PROSITE" id="PS50003">
    <property type="entry name" value="PH_DOMAIN"/>
    <property type="match status" value="1"/>
</dbReference>
<dbReference type="GO" id="GO:0016740">
    <property type="term" value="F:transferase activity"/>
    <property type="evidence" value="ECO:0007669"/>
    <property type="project" value="UniProtKB-KW"/>
</dbReference>
<dbReference type="Proteomes" id="UP000008005">
    <property type="component" value="Chromosome"/>
</dbReference>
<dbReference type="InterPro" id="IPR001849">
    <property type="entry name" value="PH_domain"/>
</dbReference>
<reference evidence="2 3" key="2">
    <citation type="journal article" date="2016" name="Int. J. Syst. Evol. Microbiol.">
        <title>Rickettsia amblyommatis sp. nov., a spotted fever group Rickettsia associated with multiple species of Amblyomma ticks in North, Central and South America.</title>
        <authorList>
            <person name="Karpathy S.E."/>
            <person name="Slater K.S."/>
            <person name="Goldsmith C.S."/>
            <person name="Nicholson W.L."/>
            <person name="Paddock C.D."/>
        </authorList>
    </citation>
    <scope>NUCLEOTIDE SEQUENCE [LARGE SCALE GENOMIC DNA]</scope>
    <source>
        <strain evidence="2 3">GAT-30V</strain>
    </source>
</reference>
<name>H8K2L8_RICAG</name>
<gene>
    <name evidence="2" type="ordered locus">MCE_06160</name>
</gene>
<sequence length="88" mass="10222">MTQNFEIVYADEMDRTHRTIIIEALNKDAREQKGWVGDIESFSFSCLDQDKNFVVGISGMSWGDFILIHSLLMKNKKLKLWYCTNTKG</sequence>
<reference evidence="3" key="1">
    <citation type="submission" date="2012-02" db="EMBL/GenBank/DDBJ databases">
        <title>Complete genome sequence of Candidatus Rickettsia amblyommii strain GAT-30V.</title>
        <authorList>
            <person name="Johnson S.L."/>
            <person name="Munk A.C."/>
            <person name="Han S."/>
            <person name="Bruce D.C."/>
            <person name="Dasch G.A."/>
        </authorList>
    </citation>
    <scope>NUCLEOTIDE SEQUENCE [LARGE SCALE GENOMIC DNA]</scope>
    <source>
        <strain evidence="3">GAT-30V</strain>
    </source>
</reference>
<feature type="domain" description="PH" evidence="1">
    <location>
        <begin position="1"/>
        <end position="44"/>
    </location>
</feature>
<keyword evidence="2" id="KW-0808">Transferase</keyword>
<proteinExistence type="predicted"/>
<dbReference type="RefSeq" id="WP_014392574.1">
    <property type="nucleotide sequence ID" value="NC_017028.1"/>
</dbReference>
<dbReference type="EMBL" id="CP003334">
    <property type="protein sequence ID" value="AFC70060.1"/>
    <property type="molecule type" value="Genomic_DNA"/>
</dbReference>
<dbReference type="KEGG" id="ram:MCE_06160"/>
<evidence type="ECO:0000313" key="3">
    <source>
        <dbReference type="Proteomes" id="UP000008005"/>
    </source>
</evidence>
<evidence type="ECO:0000259" key="1">
    <source>
        <dbReference type="PROSITE" id="PS50003"/>
    </source>
</evidence>
<dbReference type="AlphaFoldDB" id="H8K2L8"/>
<accession>H8K2L8</accession>
<evidence type="ECO:0000313" key="2">
    <source>
        <dbReference type="EMBL" id="AFC70060.1"/>
    </source>
</evidence>
<dbReference type="HOGENOM" id="CLU_199085_0_0_5"/>
<protein>
    <submittedName>
        <fullName evidence="2">Acetyltransferase</fullName>
    </submittedName>
</protein>
<organism evidence="2 3">
    <name type="scientific">Rickettsia amblyommatis (strain GAT-30V)</name>
    <name type="common">Rickettsia amblyommii</name>
    <dbReference type="NCBI Taxonomy" id="1105111"/>
    <lineage>
        <taxon>Bacteria</taxon>
        <taxon>Pseudomonadati</taxon>
        <taxon>Pseudomonadota</taxon>
        <taxon>Alphaproteobacteria</taxon>
        <taxon>Rickettsiales</taxon>
        <taxon>Rickettsiaceae</taxon>
        <taxon>Rickettsieae</taxon>
        <taxon>Rickettsia</taxon>
        <taxon>spotted fever group</taxon>
    </lineage>
</organism>
<dbReference type="STRING" id="1105111.MCE_06160"/>